<evidence type="ECO:0000313" key="13">
    <source>
        <dbReference type="Proteomes" id="UP000261540"/>
    </source>
</evidence>
<keyword evidence="6" id="KW-0675">Receptor</keyword>
<dbReference type="CDD" id="cd00063">
    <property type="entry name" value="FN3"/>
    <property type="match status" value="1"/>
</dbReference>
<evidence type="ECO:0000313" key="12">
    <source>
        <dbReference type="Ensembl" id="ENSPKIP00000014925.1"/>
    </source>
</evidence>
<reference evidence="12" key="1">
    <citation type="submission" date="2025-08" db="UniProtKB">
        <authorList>
            <consortium name="Ensembl"/>
        </authorList>
    </citation>
    <scope>IDENTIFICATION</scope>
</reference>
<feature type="domain" description="Fibronectin type-III" evidence="11">
    <location>
        <begin position="129"/>
        <end position="224"/>
    </location>
</feature>
<dbReference type="PANTHER" id="PTHR23037:SF7">
    <property type="entry name" value="INTERLEUKIN-21 RECEPTOR"/>
    <property type="match status" value="1"/>
</dbReference>
<sequence>MRLAVILFWTLADIMLLAGADYPDEECHFENAKSFGNTCLNDYSQTISCVLEGIESCAAENTFCWLEFNSEYTQLNCSIQNTGNCTAFGDDSSFEDYSIFNIFLCITRNGQTNKTLIIPNYKSMCNIKPVTPPNLTVHQRLDGYFFTWDHGYHEYLVDNLKYEFLVYRNGHPNSKSFNPSNNSYYIRVENLEPDTMYVAKVRSKMRGAYGGPWSEDSKAVTWNTTRKHEDSATLLPFGKLDILLYLVAALFFFALFSFTARQKLKAFSKIPTPAPYFQPLYKIYKGNFQNWLVHPSYMGDCKMDELLKIDTLIEAKPISNEESFQPPPLHSPRFQAPYVCYDEKDWTVRDQNDCSCSPEPLSVQKINMNDMQNIQSQDLSDTDFKDLTFSLDSNESQGVPPKELESPGYHDDYCTLADTPNGLVPTVMVTKISGKSLEAECSPNSEMDLNATG</sequence>
<evidence type="ECO:0000256" key="4">
    <source>
        <dbReference type="ARBA" id="ARBA00022989"/>
    </source>
</evidence>
<reference evidence="12" key="2">
    <citation type="submission" date="2025-09" db="UniProtKB">
        <authorList>
            <consortium name="Ensembl"/>
        </authorList>
    </citation>
    <scope>IDENTIFICATION</scope>
</reference>
<keyword evidence="7" id="KW-0325">Glycoprotein</keyword>
<evidence type="ECO:0000256" key="1">
    <source>
        <dbReference type="ARBA" id="ARBA00004479"/>
    </source>
</evidence>
<evidence type="ECO:0000256" key="2">
    <source>
        <dbReference type="ARBA" id="ARBA00022692"/>
    </source>
</evidence>
<name>A0A3B3RAH2_9TELE</name>
<feature type="signal peptide" evidence="10">
    <location>
        <begin position="1"/>
        <end position="19"/>
    </location>
</feature>
<keyword evidence="5 9" id="KW-0472">Membrane</keyword>
<keyword evidence="4 9" id="KW-1133">Transmembrane helix</keyword>
<evidence type="ECO:0000256" key="3">
    <source>
        <dbReference type="ARBA" id="ARBA00022729"/>
    </source>
</evidence>
<protein>
    <recommendedName>
        <fullName evidence="11">Fibronectin type-III domain-containing protein</fullName>
    </recommendedName>
</protein>
<evidence type="ECO:0000256" key="10">
    <source>
        <dbReference type="SAM" id="SignalP"/>
    </source>
</evidence>
<keyword evidence="3 10" id="KW-0732">Signal</keyword>
<keyword evidence="13" id="KW-1185">Reference proteome</keyword>
<dbReference type="Gene3D" id="2.60.40.10">
    <property type="entry name" value="Immunoglobulins"/>
    <property type="match status" value="1"/>
</dbReference>
<dbReference type="GO" id="GO:0004896">
    <property type="term" value="F:cytokine receptor activity"/>
    <property type="evidence" value="ECO:0007669"/>
    <property type="project" value="TreeGrafter"/>
</dbReference>
<dbReference type="Ensembl" id="ENSPKIT00000039382.1">
    <property type="protein sequence ID" value="ENSPKIP00000014925.1"/>
    <property type="gene ID" value="ENSPKIG00000001822.1"/>
</dbReference>
<dbReference type="Proteomes" id="UP000261540">
    <property type="component" value="Unplaced"/>
</dbReference>
<dbReference type="PANTHER" id="PTHR23037">
    <property type="entry name" value="CYTOKINE RECEPTOR"/>
    <property type="match status" value="1"/>
</dbReference>
<accession>A0A3B3RAH2</accession>
<feature type="transmembrane region" description="Helical" evidence="9">
    <location>
        <begin position="242"/>
        <end position="260"/>
    </location>
</feature>
<dbReference type="InterPro" id="IPR036116">
    <property type="entry name" value="FN3_sf"/>
</dbReference>
<evidence type="ECO:0000256" key="9">
    <source>
        <dbReference type="SAM" id="Phobius"/>
    </source>
</evidence>
<keyword evidence="2 9" id="KW-0812">Transmembrane</keyword>
<dbReference type="InterPro" id="IPR003961">
    <property type="entry name" value="FN3_dom"/>
</dbReference>
<feature type="region of interest" description="Disordered" evidence="8">
    <location>
        <begin position="391"/>
        <end position="410"/>
    </location>
</feature>
<evidence type="ECO:0000256" key="7">
    <source>
        <dbReference type="ARBA" id="ARBA00023180"/>
    </source>
</evidence>
<evidence type="ECO:0000256" key="5">
    <source>
        <dbReference type="ARBA" id="ARBA00023136"/>
    </source>
</evidence>
<dbReference type="GO" id="GO:0009897">
    <property type="term" value="C:external side of plasma membrane"/>
    <property type="evidence" value="ECO:0007669"/>
    <property type="project" value="TreeGrafter"/>
</dbReference>
<evidence type="ECO:0000256" key="8">
    <source>
        <dbReference type="SAM" id="MobiDB-lite"/>
    </source>
</evidence>
<feature type="chain" id="PRO_5017367692" description="Fibronectin type-III domain-containing protein" evidence="10">
    <location>
        <begin position="20"/>
        <end position="453"/>
    </location>
</feature>
<dbReference type="AlphaFoldDB" id="A0A3B3RAH2"/>
<comment type="subcellular location">
    <subcellularLocation>
        <location evidence="1">Membrane</location>
        <topology evidence="1">Single-pass type I membrane protein</topology>
    </subcellularLocation>
</comment>
<dbReference type="GeneTree" id="ENSGT00940000167095"/>
<dbReference type="STRING" id="1676925.ENSPKIP00000014925"/>
<dbReference type="InterPro" id="IPR013783">
    <property type="entry name" value="Ig-like_fold"/>
</dbReference>
<evidence type="ECO:0000256" key="6">
    <source>
        <dbReference type="ARBA" id="ARBA00023170"/>
    </source>
</evidence>
<dbReference type="SUPFAM" id="SSF49265">
    <property type="entry name" value="Fibronectin type III"/>
    <property type="match status" value="1"/>
</dbReference>
<evidence type="ECO:0000259" key="11">
    <source>
        <dbReference type="PROSITE" id="PS50853"/>
    </source>
</evidence>
<organism evidence="12 13">
    <name type="scientific">Paramormyrops kingsleyae</name>
    <dbReference type="NCBI Taxonomy" id="1676925"/>
    <lineage>
        <taxon>Eukaryota</taxon>
        <taxon>Metazoa</taxon>
        <taxon>Chordata</taxon>
        <taxon>Craniata</taxon>
        <taxon>Vertebrata</taxon>
        <taxon>Euteleostomi</taxon>
        <taxon>Actinopterygii</taxon>
        <taxon>Neopterygii</taxon>
        <taxon>Teleostei</taxon>
        <taxon>Osteoglossocephala</taxon>
        <taxon>Osteoglossomorpha</taxon>
        <taxon>Osteoglossiformes</taxon>
        <taxon>Mormyridae</taxon>
        <taxon>Paramormyrops</taxon>
    </lineage>
</organism>
<dbReference type="PROSITE" id="PS50853">
    <property type="entry name" value="FN3"/>
    <property type="match status" value="1"/>
</dbReference>
<proteinExistence type="predicted"/>